<keyword evidence="2" id="KW-1133">Transmembrane helix</keyword>
<keyword evidence="2" id="KW-0812">Transmembrane</keyword>
<feature type="transmembrane region" description="Helical" evidence="2">
    <location>
        <begin position="16"/>
        <end position="35"/>
    </location>
</feature>
<protein>
    <submittedName>
        <fullName evidence="3 5">Uncharacterized protein</fullName>
    </submittedName>
</protein>
<dbReference type="WBParaSite" id="HPBE_0002311101-mRNA-1">
    <property type="protein sequence ID" value="HPBE_0002311101-mRNA-1"/>
    <property type="gene ID" value="HPBE_0002311101"/>
</dbReference>
<feature type="region of interest" description="Disordered" evidence="1">
    <location>
        <begin position="120"/>
        <end position="154"/>
    </location>
</feature>
<feature type="region of interest" description="Disordered" evidence="1">
    <location>
        <begin position="72"/>
        <end position="100"/>
    </location>
</feature>
<evidence type="ECO:0000256" key="1">
    <source>
        <dbReference type="SAM" id="MobiDB-lite"/>
    </source>
</evidence>
<evidence type="ECO:0000256" key="2">
    <source>
        <dbReference type="SAM" id="Phobius"/>
    </source>
</evidence>
<keyword evidence="4" id="KW-1185">Reference proteome</keyword>
<dbReference type="Proteomes" id="UP000050761">
    <property type="component" value="Unassembled WGS sequence"/>
</dbReference>
<organism evidence="4 5">
    <name type="scientific">Heligmosomoides polygyrus</name>
    <name type="common">Parasitic roundworm</name>
    <dbReference type="NCBI Taxonomy" id="6339"/>
    <lineage>
        <taxon>Eukaryota</taxon>
        <taxon>Metazoa</taxon>
        <taxon>Ecdysozoa</taxon>
        <taxon>Nematoda</taxon>
        <taxon>Chromadorea</taxon>
        <taxon>Rhabditida</taxon>
        <taxon>Rhabditina</taxon>
        <taxon>Rhabditomorpha</taxon>
        <taxon>Strongyloidea</taxon>
        <taxon>Heligmosomidae</taxon>
        <taxon>Heligmosomoides</taxon>
    </lineage>
</organism>
<accession>A0A183GK93</accession>
<dbReference type="EMBL" id="UZAH01034688">
    <property type="protein sequence ID" value="VDP36634.1"/>
    <property type="molecule type" value="Genomic_DNA"/>
</dbReference>
<feature type="compositionally biased region" description="Polar residues" evidence="1">
    <location>
        <begin position="142"/>
        <end position="154"/>
    </location>
</feature>
<proteinExistence type="predicted"/>
<reference evidence="3 4" key="1">
    <citation type="submission" date="2018-11" db="EMBL/GenBank/DDBJ databases">
        <authorList>
            <consortium name="Pathogen Informatics"/>
        </authorList>
    </citation>
    <scope>NUCLEOTIDE SEQUENCE [LARGE SCALE GENOMIC DNA]</scope>
</reference>
<evidence type="ECO:0000313" key="5">
    <source>
        <dbReference type="WBParaSite" id="HPBE_0002311101-mRNA-1"/>
    </source>
</evidence>
<name>A0A183GK93_HELPZ</name>
<accession>A0A3P8DWX2</accession>
<evidence type="ECO:0000313" key="4">
    <source>
        <dbReference type="Proteomes" id="UP000050761"/>
    </source>
</evidence>
<gene>
    <name evidence="3" type="ORF">HPBE_LOCUS23110</name>
</gene>
<evidence type="ECO:0000313" key="3">
    <source>
        <dbReference type="EMBL" id="VDP36634.1"/>
    </source>
</evidence>
<keyword evidence="2" id="KW-0472">Membrane</keyword>
<sequence length="154" mass="17244">MNTRNVLKKQDTSEAFGWYCITLLAELELLVAYFLNVNLTLAYEHEMSNFFRECRNEEEGQRFRICCPVSPSVPQSTRTVRPDDDAGETGKELLPHGRRPRAPAAPLALLLLRTKAQHGAFSFRRRETPERLIGDSKAAQAEPSQPSSGAATNP</sequence>
<feature type="compositionally biased region" description="Basic and acidic residues" evidence="1">
    <location>
        <begin position="80"/>
        <end position="95"/>
    </location>
</feature>
<feature type="compositionally biased region" description="Basic and acidic residues" evidence="1">
    <location>
        <begin position="124"/>
        <end position="134"/>
    </location>
</feature>
<dbReference type="AlphaFoldDB" id="A0A183GK93"/>
<reference evidence="5" key="2">
    <citation type="submission" date="2019-09" db="UniProtKB">
        <authorList>
            <consortium name="WormBaseParasite"/>
        </authorList>
    </citation>
    <scope>IDENTIFICATION</scope>
</reference>